<feature type="domain" description="Putative auto-transporter adhesin head GIN" evidence="1">
    <location>
        <begin position="42"/>
        <end position="222"/>
    </location>
</feature>
<protein>
    <submittedName>
        <fullName evidence="2">Head GIN domain-containing protein</fullName>
    </submittedName>
</protein>
<comment type="caution">
    <text evidence="2">The sequence shown here is derived from an EMBL/GenBank/DDBJ whole genome shotgun (WGS) entry which is preliminary data.</text>
</comment>
<name>A0ABU3YB46_9SPHN</name>
<keyword evidence="3" id="KW-1185">Reference proteome</keyword>
<evidence type="ECO:0000313" key="3">
    <source>
        <dbReference type="Proteomes" id="UP001273531"/>
    </source>
</evidence>
<dbReference type="InterPro" id="IPR021255">
    <property type="entry name" value="DUF2807"/>
</dbReference>
<evidence type="ECO:0000259" key="1">
    <source>
        <dbReference type="Pfam" id="PF10988"/>
    </source>
</evidence>
<dbReference type="Proteomes" id="UP001273531">
    <property type="component" value="Unassembled WGS sequence"/>
</dbReference>
<dbReference type="EMBL" id="JAWJEJ010000001">
    <property type="protein sequence ID" value="MDV3458362.1"/>
    <property type="molecule type" value="Genomic_DNA"/>
</dbReference>
<dbReference type="RefSeq" id="WP_317227432.1">
    <property type="nucleotide sequence ID" value="NZ_JAWJEJ010000001.1"/>
</dbReference>
<dbReference type="Gene3D" id="2.160.20.120">
    <property type="match status" value="1"/>
</dbReference>
<proteinExistence type="predicted"/>
<sequence>MRMLLMIALLPLAACQSNWEKQGEAAQASGTGSTRSFAASGFTGVELRGSDDVDVTTGKSFAVTAEGDSKVLDLLDIRVIDGTLRVGRKDSKDGWFGKDRGARVHVVMPRLTAAAVGGSGNMTVDRAEGDFDGAVSGSGNLRVAELRGNATELSVAGSGDLDIAGSASKLSASVAGSGNINARKLTASSADVSIAGSGNVLGTVKGPASVSIVGSGDADLGGGANCTVNKVGSGEAHCG</sequence>
<accession>A0ABU3YB46</accession>
<evidence type="ECO:0000313" key="2">
    <source>
        <dbReference type="EMBL" id="MDV3458362.1"/>
    </source>
</evidence>
<dbReference type="Pfam" id="PF10988">
    <property type="entry name" value="DUF2807"/>
    <property type="match status" value="1"/>
</dbReference>
<organism evidence="2 3">
    <name type="scientific">Sphingomonas agrestis</name>
    <dbReference type="NCBI Taxonomy" id="3080540"/>
    <lineage>
        <taxon>Bacteria</taxon>
        <taxon>Pseudomonadati</taxon>
        <taxon>Pseudomonadota</taxon>
        <taxon>Alphaproteobacteria</taxon>
        <taxon>Sphingomonadales</taxon>
        <taxon>Sphingomonadaceae</taxon>
        <taxon>Sphingomonas</taxon>
    </lineage>
</organism>
<reference evidence="2 3" key="1">
    <citation type="submission" date="2023-10" db="EMBL/GenBank/DDBJ databases">
        <title>Sphingomonas sp. HF-S4 16S ribosomal RNA gene Genome sequencing and assembly.</title>
        <authorList>
            <person name="Lee H."/>
        </authorList>
    </citation>
    <scope>NUCLEOTIDE SEQUENCE [LARGE SCALE GENOMIC DNA]</scope>
    <source>
        <strain evidence="2 3">HF-S4</strain>
    </source>
</reference>
<gene>
    <name evidence="2" type="ORF">RZN05_15295</name>
</gene>